<dbReference type="PANTHER" id="PTHR23150:SF19">
    <property type="entry name" value="FORMYLGLYCINE-GENERATING ENZYME"/>
    <property type="match status" value="1"/>
</dbReference>
<evidence type="ECO:0000256" key="1">
    <source>
        <dbReference type="SAM" id="MobiDB-lite"/>
    </source>
</evidence>
<dbReference type="PROSITE" id="PS51257">
    <property type="entry name" value="PROKAR_LIPOPROTEIN"/>
    <property type="match status" value="1"/>
</dbReference>
<dbReference type="GO" id="GO:0120147">
    <property type="term" value="F:formylglycine-generating oxidase activity"/>
    <property type="evidence" value="ECO:0007669"/>
    <property type="project" value="TreeGrafter"/>
</dbReference>
<feature type="compositionally biased region" description="Acidic residues" evidence="1">
    <location>
        <begin position="76"/>
        <end position="88"/>
    </location>
</feature>
<protein>
    <recommendedName>
        <fullName evidence="2">Sulfatase-modifying factor enzyme-like domain-containing protein</fullName>
    </recommendedName>
</protein>
<dbReference type="SUPFAM" id="SSF56436">
    <property type="entry name" value="C-type lectin-like"/>
    <property type="match status" value="1"/>
</dbReference>
<evidence type="ECO:0000313" key="4">
    <source>
        <dbReference type="Proteomes" id="UP000005801"/>
    </source>
</evidence>
<keyword evidence="4" id="KW-1185">Reference proteome</keyword>
<dbReference type="AlphaFoldDB" id="A6GA43"/>
<proteinExistence type="predicted"/>
<dbReference type="InterPro" id="IPR051043">
    <property type="entry name" value="Sulfatase_Mod_Factor_Kinase"/>
</dbReference>
<gene>
    <name evidence="3" type="ORF">PPSIR1_17390</name>
</gene>
<dbReference type="Gene3D" id="3.90.1580.10">
    <property type="entry name" value="paralog of FGE (formylglycine-generating enzyme)"/>
    <property type="match status" value="1"/>
</dbReference>
<dbReference type="STRING" id="391625.PPSIR1_17390"/>
<organism evidence="3 4">
    <name type="scientific">Plesiocystis pacifica SIR-1</name>
    <dbReference type="NCBI Taxonomy" id="391625"/>
    <lineage>
        <taxon>Bacteria</taxon>
        <taxon>Pseudomonadati</taxon>
        <taxon>Myxococcota</taxon>
        <taxon>Polyangia</taxon>
        <taxon>Nannocystales</taxon>
        <taxon>Nannocystaceae</taxon>
        <taxon>Plesiocystis</taxon>
    </lineage>
</organism>
<dbReference type="InterPro" id="IPR016187">
    <property type="entry name" value="CTDL_fold"/>
</dbReference>
<feature type="domain" description="Sulfatase-modifying factor enzyme-like" evidence="2">
    <location>
        <begin position="133"/>
        <end position="332"/>
    </location>
</feature>
<feature type="region of interest" description="Disordered" evidence="1">
    <location>
        <begin position="33"/>
        <end position="125"/>
    </location>
</feature>
<dbReference type="eggNOG" id="COG1262">
    <property type="taxonomic scope" value="Bacteria"/>
</dbReference>
<feature type="compositionally biased region" description="Low complexity" evidence="1">
    <location>
        <begin position="89"/>
        <end position="102"/>
    </location>
</feature>
<feature type="compositionally biased region" description="Acidic residues" evidence="1">
    <location>
        <begin position="103"/>
        <end position="114"/>
    </location>
</feature>
<name>A6GA43_9BACT</name>
<evidence type="ECO:0000313" key="3">
    <source>
        <dbReference type="EMBL" id="EDM77256.1"/>
    </source>
</evidence>
<dbReference type="OrthoDB" id="5505182at2"/>
<dbReference type="RefSeq" id="WP_006973585.1">
    <property type="nucleotide sequence ID" value="NZ_ABCS01000049.1"/>
</dbReference>
<dbReference type="Proteomes" id="UP000005801">
    <property type="component" value="Unassembled WGS sequence"/>
</dbReference>
<dbReference type="PANTHER" id="PTHR23150">
    <property type="entry name" value="SULFATASE MODIFYING FACTOR 1, 2"/>
    <property type="match status" value="1"/>
</dbReference>
<dbReference type="InterPro" id="IPR042095">
    <property type="entry name" value="SUMF_sf"/>
</dbReference>
<reference evidence="3 4" key="1">
    <citation type="submission" date="2007-06" db="EMBL/GenBank/DDBJ databases">
        <authorList>
            <person name="Shimkets L."/>
            <person name="Ferriera S."/>
            <person name="Johnson J."/>
            <person name="Kravitz S."/>
            <person name="Beeson K."/>
            <person name="Sutton G."/>
            <person name="Rogers Y.-H."/>
            <person name="Friedman R."/>
            <person name="Frazier M."/>
            <person name="Venter J.C."/>
        </authorList>
    </citation>
    <scope>NUCLEOTIDE SEQUENCE [LARGE SCALE GENOMIC DNA]</scope>
    <source>
        <strain evidence="3 4">SIR-1</strain>
    </source>
</reference>
<accession>A6GA43</accession>
<sequence>MHRSSVALLLAALGLAGGCRFFEVNPDFVDAGGDEVATDTGADSTTGGSLEGTESTSEASSTEDTTEAESSTESTESTDTDTDTDTMDTTESTDTTESSDTTESTDTETTETETDGSGTGGSFEGMVADAANEMRIDATEVRVADYAAFLDAGPILDLPADCDANQTYVPNDWDAQFNGDQDEPVVWVDWCDAYAFCEWQGKHLCGAVGGGAGSPALLDDLTSEWYRACVGESLTNAYPYGPGHIPGLCNENGDREMDGPLPVGAAPGCEGGLAGLFDMSGNVWEWTNSCDDQEGTCLRRGGGYSTEPSLAACDISSLRTRDYQWKNTGLRCCADPE</sequence>
<dbReference type="EMBL" id="ABCS01000049">
    <property type="protein sequence ID" value="EDM77256.1"/>
    <property type="molecule type" value="Genomic_DNA"/>
</dbReference>
<dbReference type="InterPro" id="IPR005532">
    <property type="entry name" value="SUMF_dom"/>
</dbReference>
<feature type="compositionally biased region" description="Low complexity" evidence="1">
    <location>
        <begin position="38"/>
        <end position="75"/>
    </location>
</feature>
<evidence type="ECO:0000259" key="2">
    <source>
        <dbReference type="Pfam" id="PF03781"/>
    </source>
</evidence>
<comment type="caution">
    <text evidence="3">The sequence shown here is derived from an EMBL/GenBank/DDBJ whole genome shotgun (WGS) entry which is preliminary data.</text>
</comment>
<dbReference type="Pfam" id="PF03781">
    <property type="entry name" value="FGE-sulfatase"/>
    <property type="match status" value="1"/>
</dbReference>